<dbReference type="Proteomes" id="UP000011185">
    <property type="component" value="Unassembled WGS sequence"/>
</dbReference>
<reference evidence="2 3" key="1">
    <citation type="journal article" date="2012" name="PLoS Pathog.">
        <title>The genome of the obligate intracellular parasite Trachipleistophora hominis: new insights into microsporidian genome dynamics and reductive evolution.</title>
        <authorList>
            <person name="Heinz E."/>
            <person name="Williams T.A."/>
            <person name="Nakjang S."/>
            <person name="Noel C.J."/>
            <person name="Swan D.C."/>
            <person name="Goldberg A.V."/>
            <person name="Harris S.R."/>
            <person name="Weinmaier T."/>
            <person name="Markert S."/>
            <person name="Becher D."/>
            <person name="Bernhardt J."/>
            <person name="Dagan T."/>
            <person name="Hacker C."/>
            <person name="Lucocq J.M."/>
            <person name="Schweder T."/>
            <person name="Rattei T."/>
            <person name="Hall N."/>
            <person name="Hirt R.P."/>
            <person name="Embley T.M."/>
        </authorList>
    </citation>
    <scope>NUCLEOTIDE SEQUENCE [LARGE SCALE GENOMIC DNA]</scope>
</reference>
<proteinExistence type="predicted"/>
<accession>L7JTP2</accession>
<feature type="region of interest" description="Disordered" evidence="1">
    <location>
        <begin position="86"/>
        <end position="151"/>
    </location>
</feature>
<dbReference type="OMA" id="NDKGAAN"/>
<evidence type="ECO:0000256" key="1">
    <source>
        <dbReference type="SAM" id="MobiDB-lite"/>
    </source>
</evidence>
<dbReference type="VEuPathDB" id="MicrosporidiaDB:THOM_2225"/>
<feature type="compositionally biased region" description="Basic and acidic residues" evidence="1">
    <location>
        <begin position="119"/>
        <end position="128"/>
    </location>
</feature>
<protein>
    <submittedName>
        <fullName evidence="2">Uncharacterized protein</fullName>
    </submittedName>
</protein>
<evidence type="ECO:0000313" key="2">
    <source>
        <dbReference type="EMBL" id="ELQ74843.1"/>
    </source>
</evidence>
<name>L7JTP2_TRAHO</name>
<dbReference type="HOGENOM" id="CLU_145603_0_0_1"/>
<dbReference type="EMBL" id="JH994016">
    <property type="protein sequence ID" value="ELQ74843.1"/>
    <property type="molecule type" value="Genomic_DNA"/>
</dbReference>
<dbReference type="InParanoid" id="L7JTP2"/>
<keyword evidence="3" id="KW-1185">Reference proteome</keyword>
<gene>
    <name evidence="2" type="ORF">THOM_2225</name>
</gene>
<sequence>MILTMLLCIVVFLIFLIFVGFAAGYIYSVHKNKEEMNRLMDSQQAKKMGLDSALQDYLVKKDEEVNNSFYGKPINNLYEKAGVIDKDTNKGAGGKGHGTDQQVKGSGKNEGNDKGAANKPDDGGKGPDDANGAGNANKPEPTAPGQNPPQK</sequence>
<feature type="compositionally biased region" description="Low complexity" evidence="1">
    <location>
        <begin position="129"/>
        <end position="139"/>
    </location>
</feature>
<dbReference type="OrthoDB" id="10487247at2759"/>
<evidence type="ECO:0000313" key="3">
    <source>
        <dbReference type="Proteomes" id="UP000011185"/>
    </source>
</evidence>
<organism evidence="2 3">
    <name type="scientific">Trachipleistophora hominis</name>
    <name type="common">Microsporidian parasite</name>
    <dbReference type="NCBI Taxonomy" id="72359"/>
    <lineage>
        <taxon>Eukaryota</taxon>
        <taxon>Fungi</taxon>
        <taxon>Fungi incertae sedis</taxon>
        <taxon>Microsporidia</taxon>
        <taxon>Pleistophoridae</taxon>
        <taxon>Trachipleistophora</taxon>
    </lineage>
</organism>
<dbReference type="AlphaFoldDB" id="L7JTP2"/>